<dbReference type="AlphaFoldDB" id="A0A5B7HKB2"/>
<keyword evidence="2" id="KW-1185">Reference proteome</keyword>
<name>A0A5B7HKB2_PORTR</name>
<reference evidence="1 2" key="1">
    <citation type="submission" date="2019-05" db="EMBL/GenBank/DDBJ databases">
        <title>Another draft genome of Portunus trituberculatus and its Hox gene families provides insights of decapod evolution.</title>
        <authorList>
            <person name="Jeong J.-H."/>
            <person name="Song I."/>
            <person name="Kim S."/>
            <person name="Choi T."/>
            <person name="Kim D."/>
            <person name="Ryu S."/>
            <person name="Kim W."/>
        </authorList>
    </citation>
    <scope>NUCLEOTIDE SEQUENCE [LARGE SCALE GENOMIC DNA]</scope>
    <source>
        <tissue evidence="1">Muscle</tissue>
    </source>
</reference>
<organism evidence="1 2">
    <name type="scientific">Portunus trituberculatus</name>
    <name type="common">Swimming crab</name>
    <name type="synonym">Neptunus trituberculatus</name>
    <dbReference type="NCBI Taxonomy" id="210409"/>
    <lineage>
        <taxon>Eukaryota</taxon>
        <taxon>Metazoa</taxon>
        <taxon>Ecdysozoa</taxon>
        <taxon>Arthropoda</taxon>
        <taxon>Crustacea</taxon>
        <taxon>Multicrustacea</taxon>
        <taxon>Malacostraca</taxon>
        <taxon>Eumalacostraca</taxon>
        <taxon>Eucarida</taxon>
        <taxon>Decapoda</taxon>
        <taxon>Pleocyemata</taxon>
        <taxon>Brachyura</taxon>
        <taxon>Eubrachyura</taxon>
        <taxon>Portunoidea</taxon>
        <taxon>Portunidae</taxon>
        <taxon>Portuninae</taxon>
        <taxon>Portunus</taxon>
    </lineage>
</organism>
<dbReference type="EMBL" id="VSRR010035584">
    <property type="protein sequence ID" value="MPC72870.1"/>
    <property type="molecule type" value="Genomic_DNA"/>
</dbReference>
<evidence type="ECO:0000313" key="1">
    <source>
        <dbReference type="EMBL" id="MPC72870.1"/>
    </source>
</evidence>
<comment type="caution">
    <text evidence="1">The sequence shown here is derived from an EMBL/GenBank/DDBJ whole genome shotgun (WGS) entry which is preliminary data.</text>
</comment>
<evidence type="ECO:0000313" key="2">
    <source>
        <dbReference type="Proteomes" id="UP000324222"/>
    </source>
</evidence>
<proteinExistence type="predicted"/>
<dbReference type="Proteomes" id="UP000324222">
    <property type="component" value="Unassembled WGS sequence"/>
</dbReference>
<accession>A0A5B7HKB2</accession>
<gene>
    <name evidence="1" type="ORF">E2C01_067184</name>
</gene>
<sequence>MIATLTCCFREPPPELLELPETKSMTEQK</sequence>
<protein>
    <submittedName>
        <fullName evidence="1">Uncharacterized protein</fullName>
    </submittedName>
</protein>